<accession>A0A194XX32</accession>
<dbReference type="EMBL" id="KQ947404">
    <property type="protein sequence ID" value="KUJ24342.1"/>
    <property type="molecule type" value="Genomic_DNA"/>
</dbReference>
<protein>
    <submittedName>
        <fullName evidence="2">Uncharacterized protein</fullName>
    </submittedName>
</protein>
<dbReference type="STRING" id="149040.A0A194XX32"/>
<evidence type="ECO:0000313" key="2">
    <source>
        <dbReference type="EMBL" id="KUJ24342.1"/>
    </source>
</evidence>
<feature type="compositionally biased region" description="Basic residues" evidence="1">
    <location>
        <begin position="119"/>
        <end position="148"/>
    </location>
</feature>
<name>A0A194XX32_MOLSC</name>
<reference evidence="2 3" key="1">
    <citation type="submission" date="2015-10" db="EMBL/GenBank/DDBJ databases">
        <title>Full genome of DAOMC 229536 Phialocephala scopiformis, a fungal endophyte of spruce producing the potent anti-insectan compound rugulosin.</title>
        <authorList>
            <consortium name="DOE Joint Genome Institute"/>
            <person name="Walker A.K."/>
            <person name="Frasz S.L."/>
            <person name="Seifert K.A."/>
            <person name="Miller J.D."/>
            <person name="Mondo S.J."/>
            <person name="Labutti K."/>
            <person name="Lipzen A."/>
            <person name="Dockter R."/>
            <person name="Kennedy M."/>
            <person name="Grigoriev I.V."/>
            <person name="Spatafora J.W."/>
        </authorList>
    </citation>
    <scope>NUCLEOTIDE SEQUENCE [LARGE SCALE GENOMIC DNA]</scope>
    <source>
        <strain evidence="2 3">CBS 120377</strain>
    </source>
</reference>
<proteinExistence type="predicted"/>
<dbReference type="RefSeq" id="XP_018078697.1">
    <property type="nucleotide sequence ID" value="XM_018212686.1"/>
</dbReference>
<feature type="region of interest" description="Disordered" evidence="1">
    <location>
        <begin position="38"/>
        <end position="74"/>
    </location>
</feature>
<dbReference type="GeneID" id="28822412"/>
<keyword evidence="3" id="KW-1185">Reference proteome</keyword>
<evidence type="ECO:0000313" key="3">
    <source>
        <dbReference type="Proteomes" id="UP000070700"/>
    </source>
</evidence>
<organism evidence="2 3">
    <name type="scientific">Mollisia scopiformis</name>
    <name type="common">Conifer needle endophyte fungus</name>
    <name type="synonym">Phialocephala scopiformis</name>
    <dbReference type="NCBI Taxonomy" id="149040"/>
    <lineage>
        <taxon>Eukaryota</taxon>
        <taxon>Fungi</taxon>
        <taxon>Dikarya</taxon>
        <taxon>Ascomycota</taxon>
        <taxon>Pezizomycotina</taxon>
        <taxon>Leotiomycetes</taxon>
        <taxon>Helotiales</taxon>
        <taxon>Mollisiaceae</taxon>
        <taxon>Mollisia</taxon>
    </lineage>
</organism>
<sequence>MYKWHVHSAIGRGRPAANDFSKVVDGIAASLRQFSVSVSRSAEDGDGPRISRSQRSADAFKEVSTLAPKPPRGIDARSLAAKSSFTITRYDAGPGRGGGFVPRGGNSEGVARGGAGMRGRGRGGARGRGARGRGRGARRGGEKKKRGPRERADDDDFISEPYSEEELAYLEMSEGGFPTNYVPETTSAASLARYGPAVMSSPRGIHESIVNRMMVATENNDPSFEHASIHLARMNEGLGTLFEDAEQRALTEKFQGSRKFMSLSEQQKDSIMRQWAAGQYTAPGTPVKGNVVGLTRQMTRRNETYLPEDAQKFDKTLKSLLPKHMQEAVYEKVPASL</sequence>
<gene>
    <name evidence="2" type="ORF">LY89DRAFT_663090</name>
</gene>
<evidence type="ECO:0000256" key="1">
    <source>
        <dbReference type="SAM" id="MobiDB-lite"/>
    </source>
</evidence>
<dbReference type="KEGG" id="psco:LY89DRAFT_663090"/>
<feature type="region of interest" description="Disordered" evidence="1">
    <location>
        <begin position="92"/>
        <end position="160"/>
    </location>
</feature>
<dbReference type="InParanoid" id="A0A194XX32"/>
<dbReference type="AlphaFoldDB" id="A0A194XX32"/>
<dbReference type="Proteomes" id="UP000070700">
    <property type="component" value="Unassembled WGS sequence"/>
</dbReference>
<dbReference type="OrthoDB" id="5365739at2759"/>